<sequence>MSTSIGRCRARSGAWFGGALYNARSPAQGVRCDSSHFVTHRFHAKKCYDLK</sequence>
<organism evidence="1 2">
    <name type="scientific">Slackia exigua (strain ATCC 700122 / DSM 15923 / CIP 105133 / JCM 11022 / KCTC 5966 / S-7)</name>
    <dbReference type="NCBI Taxonomy" id="649764"/>
    <lineage>
        <taxon>Bacteria</taxon>
        <taxon>Bacillati</taxon>
        <taxon>Actinomycetota</taxon>
        <taxon>Coriobacteriia</taxon>
        <taxon>Eggerthellales</taxon>
        <taxon>Eggerthellaceae</taxon>
        <taxon>Slackia</taxon>
    </lineage>
</organism>
<name>D0WFY8_SLAES</name>
<dbReference type="Proteomes" id="UP000006001">
    <property type="component" value="Unassembled WGS sequence"/>
</dbReference>
<dbReference type="AlphaFoldDB" id="D0WFY8"/>
<dbReference type="EMBL" id="ACUX02000006">
    <property type="protein sequence ID" value="EEZ61401.1"/>
    <property type="molecule type" value="Genomic_DNA"/>
</dbReference>
<dbReference type="HOGENOM" id="CLU_3103876_0_0_11"/>
<evidence type="ECO:0000313" key="2">
    <source>
        <dbReference type="Proteomes" id="UP000006001"/>
    </source>
</evidence>
<reference evidence="1" key="1">
    <citation type="submission" date="2009-10" db="EMBL/GenBank/DDBJ databases">
        <authorList>
            <person name="Weinstock G."/>
            <person name="Sodergren E."/>
            <person name="Clifton S."/>
            <person name="Fulton L."/>
            <person name="Fulton B."/>
            <person name="Courtney L."/>
            <person name="Fronick C."/>
            <person name="Harrison M."/>
            <person name="Strong C."/>
            <person name="Farmer C."/>
            <person name="Delahaunty K."/>
            <person name="Markovic C."/>
            <person name="Hall O."/>
            <person name="Minx P."/>
            <person name="Tomlinson C."/>
            <person name="Mitreva M."/>
            <person name="Nelson J."/>
            <person name="Hou S."/>
            <person name="Wollam A."/>
            <person name="Pepin K.H."/>
            <person name="Johnson M."/>
            <person name="Bhonagiri V."/>
            <person name="Nash W.E."/>
            <person name="Warren W."/>
            <person name="Chinwalla A."/>
            <person name="Mardis E.R."/>
            <person name="Wilson R.K."/>
        </authorList>
    </citation>
    <scope>NUCLEOTIDE SEQUENCE [LARGE SCALE GENOMIC DNA]</scope>
    <source>
        <strain evidence="1">ATCC 700122</strain>
    </source>
</reference>
<comment type="caution">
    <text evidence="1">The sequence shown here is derived from an EMBL/GenBank/DDBJ whole genome shotgun (WGS) entry which is preliminary data.</text>
</comment>
<keyword evidence="2" id="KW-1185">Reference proteome</keyword>
<gene>
    <name evidence="1" type="ORF">HMPREF0762_00738</name>
</gene>
<protein>
    <submittedName>
        <fullName evidence="1">Uncharacterized protein</fullName>
    </submittedName>
</protein>
<proteinExistence type="predicted"/>
<accession>D0WFY8</accession>
<evidence type="ECO:0000313" key="1">
    <source>
        <dbReference type="EMBL" id="EEZ61401.1"/>
    </source>
</evidence>
<dbReference type="STRING" id="649764.HMPREF0762_00738"/>